<keyword evidence="1" id="KW-1133">Transmembrane helix</keyword>
<gene>
    <name evidence="2" type="ORF">GCM10007269_24980</name>
</gene>
<organism evidence="2 3">
    <name type="scientific">Microbacterium murale</name>
    <dbReference type="NCBI Taxonomy" id="1081040"/>
    <lineage>
        <taxon>Bacteria</taxon>
        <taxon>Bacillati</taxon>
        <taxon>Actinomycetota</taxon>
        <taxon>Actinomycetes</taxon>
        <taxon>Micrococcales</taxon>
        <taxon>Microbacteriaceae</taxon>
        <taxon>Microbacterium</taxon>
    </lineage>
</organism>
<feature type="transmembrane region" description="Helical" evidence="1">
    <location>
        <begin position="45"/>
        <end position="61"/>
    </location>
</feature>
<accession>A0ABQ1RWS0</accession>
<reference evidence="3" key="1">
    <citation type="journal article" date="2019" name="Int. J. Syst. Evol. Microbiol.">
        <title>The Global Catalogue of Microorganisms (GCM) 10K type strain sequencing project: providing services to taxonomists for standard genome sequencing and annotation.</title>
        <authorList>
            <consortium name="The Broad Institute Genomics Platform"/>
            <consortium name="The Broad Institute Genome Sequencing Center for Infectious Disease"/>
            <person name="Wu L."/>
            <person name="Ma J."/>
        </authorList>
    </citation>
    <scope>NUCLEOTIDE SEQUENCE [LARGE SCALE GENOMIC DNA]</scope>
    <source>
        <strain evidence="3">CCM 7640</strain>
    </source>
</reference>
<keyword evidence="3" id="KW-1185">Reference proteome</keyword>
<evidence type="ECO:0000313" key="3">
    <source>
        <dbReference type="Proteomes" id="UP000629365"/>
    </source>
</evidence>
<sequence length="140" mass="15023">MTDRTRLSPAGRRVALTTAAVIVLVAGLLVHRFGSGDAGDIAGDALYAVFVYLLFAILLARSSRTLPAALAIIFCTVIEFLQLTDLPRTWALAFPPSALVLGSGFAQRDLLVYPASVLLALIVDVAASRGSRRRRSLQER</sequence>
<keyword evidence="1" id="KW-0472">Membrane</keyword>
<dbReference type="EMBL" id="BMCM01000004">
    <property type="protein sequence ID" value="GGD81183.1"/>
    <property type="molecule type" value="Genomic_DNA"/>
</dbReference>
<comment type="caution">
    <text evidence="2">The sequence shown here is derived from an EMBL/GenBank/DDBJ whole genome shotgun (WGS) entry which is preliminary data.</text>
</comment>
<evidence type="ECO:0008006" key="4">
    <source>
        <dbReference type="Google" id="ProtNLM"/>
    </source>
</evidence>
<keyword evidence="1" id="KW-0812">Transmembrane</keyword>
<protein>
    <recommendedName>
        <fullName evidence="4">DUF2809 domain-containing protein</fullName>
    </recommendedName>
</protein>
<feature type="transmembrane region" description="Helical" evidence="1">
    <location>
        <begin position="110"/>
        <end position="127"/>
    </location>
</feature>
<feature type="transmembrane region" description="Helical" evidence="1">
    <location>
        <begin position="14"/>
        <end position="33"/>
    </location>
</feature>
<evidence type="ECO:0000313" key="2">
    <source>
        <dbReference type="EMBL" id="GGD81183.1"/>
    </source>
</evidence>
<proteinExistence type="predicted"/>
<dbReference type="RefSeq" id="WP_188436925.1">
    <property type="nucleotide sequence ID" value="NZ_BMCM01000004.1"/>
</dbReference>
<evidence type="ECO:0000256" key="1">
    <source>
        <dbReference type="SAM" id="Phobius"/>
    </source>
</evidence>
<dbReference type="InterPro" id="IPR021257">
    <property type="entry name" value="DUF2809"/>
</dbReference>
<name>A0ABQ1RWS0_9MICO</name>
<feature type="transmembrane region" description="Helical" evidence="1">
    <location>
        <begin position="68"/>
        <end position="90"/>
    </location>
</feature>
<dbReference type="Pfam" id="PF10990">
    <property type="entry name" value="DUF2809"/>
    <property type="match status" value="1"/>
</dbReference>
<dbReference type="Proteomes" id="UP000629365">
    <property type="component" value="Unassembled WGS sequence"/>
</dbReference>